<comment type="caution">
    <text evidence="3">The sequence shown here is derived from an EMBL/GenBank/DDBJ whole genome shotgun (WGS) entry which is preliminary data.</text>
</comment>
<feature type="region of interest" description="Disordered" evidence="1">
    <location>
        <begin position="1"/>
        <end position="24"/>
    </location>
</feature>
<reference evidence="3 4" key="1">
    <citation type="submission" date="2021-01" db="EMBL/GenBank/DDBJ databases">
        <title>Chromosome-level genome assembly of a human fungal pathogen reveals clustering of transcriptionally co-regulated genes.</title>
        <authorList>
            <person name="Voorhies M."/>
            <person name="Cohen S."/>
            <person name="Shea T.P."/>
            <person name="Petrus S."/>
            <person name="Munoz J.F."/>
            <person name="Poplawski S."/>
            <person name="Goldman W.E."/>
            <person name="Michael T."/>
            <person name="Cuomo C.A."/>
            <person name="Sil A."/>
            <person name="Beyhan S."/>
        </authorList>
    </citation>
    <scope>NUCLEOTIDE SEQUENCE [LARGE SCALE GENOMIC DNA]</scope>
    <source>
        <strain evidence="3 4">G184AR</strain>
    </source>
</reference>
<proteinExistence type="predicted"/>
<dbReference type="EMBL" id="JAEVHI010000003">
    <property type="protein sequence ID" value="KAG5295982.1"/>
    <property type="molecule type" value="Genomic_DNA"/>
</dbReference>
<keyword evidence="2" id="KW-1133">Transmembrane helix</keyword>
<organism evidence="3 4">
    <name type="scientific">Ajellomyces capsulatus</name>
    <name type="common">Darling's disease fungus</name>
    <name type="synonym">Histoplasma capsulatum</name>
    <dbReference type="NCBI Taxonomy" id="5037"/>
    <lineage>
        <taxon>Eukaryota</taxon>
        <taxon>Fungi</taxon>
        <taxon>Dikarya</taxon>
        <taxon>Ascomycota</taxon>
        <taxon>Pezizomycotina</taxon>
        <taxon>Eurotiomycetes</taxon>
        <taxon>Eurotiomycetidae</taxon>
        <taxon>Onygenales</taxon>
        <taxon>Ajellomycetaceae</taxon>
        <taxon>Histoplasma</taxon>
    </lineage>
</organism>
<accession>A0A8H8D028</accession>
<keyword evidence="2" id="KW-0812">Transmembrane</keyword>
<keyword evidence="2" id="KW-0472">Membrane</keyword>
<dbReference type="VEuPathDB" id="FungiDB:I7I52_06439"/>
<gene>
    <name evidence="3" type="ORF">I7I52_06439</name>
</gene>
<evidence type="ECO:0000313" key="3">
    <source>
        <dbReference type="EMBL" id="KAG5295982.1"/>
    </source>
</evidence>
<name>A0A8H8D028_AJECA</name>
<evidence type="ECO:0000256" key="2">
    <source>
        <dbReference type="SAM" id="Phobius"/>
    </source>
</evidence>
<feature type="transmembrane region" description="Helical" evidence="2">
    <location>
        <begin position="51"/>
        <end position="73"/>
    </location>
</feature>
<evidence type="ECO:0000313" key="4">
    <source>
        <dbReference type="Proteomes" id="UP000670092"/>
    </source>
</evidence>
<protein>
    <submittedName>
        <fullName evidence="3">Uncharacterized protein</fullName>
    </submittedName>
</protein>
<sequence length="81" mass="9459">MQHTNHEIELPDAPEWTSLPVDSNPSPPAGRIWNHSSFIIHSHRLESESGWLILLVLRGSYWIYIYIYTLYIYNSRISTSS</sequence>
<dbReference type="Proteomes" id="UP000670092">
    <property type="component" value="Unassembled WGS sequence"/>
</dbReference>
<evidence type="ECO:0000256" key="1">
    <source>
        <dbReference type="SAM" id="MobiDB-lite"/>
    </source>
</evidence>
<dbReference type="AlphaFoldDB" id="A0A8H8D028"/>